<keyword evidence="1" id="KW-0472">Membrane</keyword>
<evidence type="ECO:0000313" key="2">
    <source>
        <dbReference type="EMBL" id="MDQ9072625.1"/>
    </source>
</evidence>
<organism evidence="2 3">
    <name type="scientific">Acinetobacter gerneri</name>
    <dbReference type="NCBI Taxonomy" id="202952"/>
    <lineage>
        <taxon>Bacteria</taxon>
        <taxon>Pseudomonadati</taxon>
        <taxon>Pseudomonadota</taxon>
        <taxon>Gammaproteobacteria</taxon>
        <taxon>Moraxellales</taxon>
        <taxon>Moraxellaceae</taxon>
        <taxon>Acinetobacter</taxon>
    </lineage>
</organism>
<evidence type="ECO:0000256" key="1">
    <source>
        <dbReference type="SAM" id="Phobius"/>
    </source>
</evidence>
<sequence length="139" mass="15018">MVREDQSGLWDNAVSLLDVIPEDSIAIAVYIVGALIILWCWYGVQKRLPQPLGGISWAVVFALIATPSISEGPNSSIAPAFFGLLFGVLTKDGSLIWSNLSLISLVLGLGLVIGYFWSKFQMTKNMADLSSKTNNSSPL</sequence>
<evidence type="ECO:0000313" key="3">
    <source>
        <dbReference type="Proteomes" id="UP001243195"/>
    </source>
</evidence>
<feature type="transmembrane region" description="Helical" evidence="1">
    <location>
        <begin position="25"/>
        <end position="44"/>
    </location>
</feature>
<dbReference type="AlphaFoldDB" id="A0AAW8JM38"/>
<feature type="transmembrane region" description="Helical" evidence="1">
    <location>
        <begin position="51"/>
        <end position="69"/>
    </location>
</feature>
<proteinExistence type="predicted"/>
<feature type="transmembrane region" description="Helical" evidence="1">
    <location>
        <begin position="95"/>
        <end position="117"/>
    </location>
</feature>
<accession>A0AAW8JM38</accession>
<dbReference type="EMBL" id="JAVIDA010000023">
    <property type="protein sequence ID" value="MDQ9072625.1"/>
    <property type="molecule type" value="Genomic_DNA"/>
</dbReference>
<reference evidence="2" key="1">
    <citation type="submission" date="2023-08" db="EMBL/GenBank/DDBJ databases">
        <title>Emergence of clinically-relevant ST2 carbapenem-resistant Acinetobacter baumannii strains in hospital sewages in Zhejiang, East of China.</title>
        <authorList>
            <person name="Kaichao C."/>
            <person name="Zhang R."/>
        </authorList>
    </citation>
    <scope>NUCLEOTIDE SEQUENCE</scope>
    <source>
        <strain evidence="2">M-SY-60</strain>
    </source>
</reference>
<keyword evidence="1" id="KW-0812">Transmembrane</keyword>
<protein>
    <submittedName>
        <fullName evidence="2">Uncharacterized protein</fullName>
    </submittedName>
</protein>
<gene>
    <name evidence="2" type="ORF">RFH51_14280</name>
</gene>
<comment type="caution">
    <text evidence="2">The sequence shown here is derived from an EMBL/GenBank/DDBJ whole genome shotgun (WGS) entry which is preliminary data.</text>
</comment>
<keyword evidence="1" id="KW-1133">Transmembrane helix</keyword>
<name>A0AAW8JM38_9GAMM</name>
<dbReference type="RefSeq" id="WP_308956920.1">
    <property type="nucleotide sequence ID" value="NZ_JAVICY010000025.1"/>
</dbReference>
<dbReference type="Proteomes" id="UP001243195">
    <property type="component" value="Unassembled WGS sequence"/>
</dbReference>